<proteinExistence type="predicted"/>
<evidence type="ECO:0000313" key="3">
    <source>
        <dbReference type="Proteomes" id="UP000027821"/>
    </source>
</evidence>
<gene>
    <name evidence="2" type="ORF">EL17_17810</name>
</gene>
<dbReference type="OrthoDB" id="9815829at2"/>
<dbReference type="Gene3D" id="3.90.550.10">
    <property type="entry name" value="Spore Coat Polysaccharide Biosynthesis Protein SpsA, Chain A"/>
    <property type="match status" value="1"/>
</dbReference>
<organism evidence="2 3">
    <name type="scientific">Anditalea andensis</name>
    <dbReference type="NCBI Taxonomy" id="1048983"/>
    <lineage>
        <taxon>Bacteria</taxon>
        <taxon>Pseudomonadati</taxon>
        <taxon>Bacteroidota</taxon>
        <taxon>Cytophagia</taxon>
        <taxon>Cytophagales</taxon>
        <taxon>Cytophagaceae</taxon>
        <taxon>Anditalea</taxon>
    </lineage>
</organism>
<dbReference type="AlphaFoldDB" id="A0A074KUP2"/>
<reference evidence="2 3" key="1">
    <citation type="submission" date="2014-04" db="EMBL/GenBank/DDBJ databases">
        <title>Characterization and application of a salt tolerant electro-active bacterium.</title>
        <authorList>
            <person name="Yang L."/>
            <person name="Wei S."/>
            <person name="Tay Q.X.M."/>
        </authorList>
    </citation>
    <scope>NUCLEOTIDE SEQUENCE [LARGE SCALE GENOMIC DNA]</scope>
    <source>
        <strain evidence="2 3">LY1</strain>
    </source>
</reference>
<dbReference type="InterPro" id="IPR001173">
    <property type="entry name" value="Glyco_trans_2-like"/>
</dbReference>
<dbReference type="InterPro" id="IPR029044">
    <property type="entry name" value="Nucleotide-diphossugar_trans"/>
</dbReference>
<dbReference type="PANTHER" id="PTHR22916">
    <property type="entry name" value="GLYCOSYLTRANSFERASE"/>
    <property type="match status" value="1"/>
</dbReference>
<dbReference type="EMBL" id="JMIH01000024">
    <property type="protein sequence ID" value="KEO72594.1"/>
    <property type="molecule type" value="Genomic_DNA"/>
</dbReference>
<dbReference type="RefSeq" id="WP_051720115.1">
    <property type="nucleotide sequence ID" value="NZ_JMIH01000024.1"/>
</dbReference>
<dbReference type="Proteomes" id="UP000027821">
    <property type="component" value="Unassembled WGS sequence"/>
</dbReference>
<evidence type="ECO:0000313" key="2">
    <source>
        <dbReference type="EMBL" id="KEO72594.1"/>
    </source>
</evidence>
<dbReference type="PANTHER" id="PTHR22916:SF3">
    <property type="entry name" value="UDP-GLCNAC:BETAGAL BETA-1,3-N-ACETYLGLUCOSAMINYLTRANSFERASE-LIKE PROTEIN 1"/>
    <property type="match status" value="1"/>
</dbReference>
<protein>
    <recommendedName>
        <fullName evidence="1">Glycosyltransferase 2-like domain-containing protein</fullName>
    </recommendedName>
</protein>
<evidence type="ECO:0000259" key="1">
    <source>
        <dbReference type="Pfam" id="PF00535"/>
    </source>
</evidence>
<dbReference type="eggNOG" id="COG1216">
    <property type="taxonomic scope" value="Bacteria"/>
</dbReference>
<name>A0A074KUP2_9BACT</name>
<sequence>MDHPLVTVLMPAYNVGKYLNESIDSILSQTYGEFVFLIINDGSTDNTEEIILGYKDKRIKYLRNEHNIGYIESLNKGIDLISSKYILRMDADDVALPDRLEKQVNLMESRPDVVVCGSGKINFYSGEPHTESVAYTISDENHLLFSSIFNTSIPHPSAILRTDILKLYGLKYDKDYYYAEDKAMWLDMAQYGKLYNIEEPLIKYRIHLNQVSIKFNETQRVNSITKTKLVLARHGLELDVNELHPLRLICYPQVCEKITDIYQVEALVFKIKNHFGKVGGFDEIFVSSFLNGRLYTLVSRSTVLGLSLLKFIQSSNLLHFSDFDYKFYIKTFLKRSTRGLLVSQ</sequence>
<comment type="caution">
    <text evidence="2">The sequence shown here is derived from an EMBL/GenBank/DDBJ whole genome shotgun (WGS) entry which is preliminary data.</text>
</comment>
<keyword evidence="3" id="KW-1185">Reference proteome</keyword>
<feature type="domain" description="Glycosyltransferase 2-like" evidence="1">
    <location>
        <begin position="7"/>
        <end position="128"/>
    </location>
</feature>
<dbReference type="STRING" id="1048983.EL17_17810"/>
<dbReference type="GO" id="GO:0016758">
    <property type="term" value="F:hexosyltransferase activity"/>
    <property type="evidence" value="ECO:0007669"/>
    <property type="project" value="UniProtKB-ARBA"/>
</dbReference>
<accession>A0A074KUP2</accession>
<dbReference type="Pfam" id="PF00535">
    <property type="entry name" value="Glycos_transf_2"/>
    <property type="match status" value="1"/>
</dbReference>
<dbReference type="SUPFAM" id="SSF53448">
    <property type="entry name" value="Nucleotide-diphospho-sugar transferases"/>
    <property type="match status" value="1"/>
</dbReference>